<dbReference type="InterPro" id="IPR018170">
    <property type="entry name" value="Aldo/ket_reductase_CS"/>
</dbReference>
<organism evidence="8 9">
    <name type="scientific">Bogoriella caseilytica</name>
    <dbReference type="NCBI Taxonomy" id="56055"/>
    <lineage>
        <taxon>Bacteria</taxon>
        <taxon>Bacillati</taxon>
        <taxon>Actinomycetota</taxon>
        <taxon>Actinomycetes</taxon>
        <taxon>Micrococcales</taxon>
        <taxon>Bogoriellaceae</taxon>
        <taxon>Bogoriella</taxon>
    </lineage>
</organism>
<dbReference type="AlphaFoldDB" id="A0A3N2BBW2"/>
<name>A0A3N2BBW2_9MICO</name>
<dbReference type="PRINTS" id="PR00069">
    <property type="entry name" value="ALDKETRDTASE"/>
</dbReference>
<dbReference type="Gene3D" id="3.20.20.100">
    <property type="entry name" value="NADP-dependent oxidoreductase domain"/>
    <property type="match status" value="1"/>
</dbReference>
<proteinExistence type="inferred from homology"/>
<evidence type="ECO:0000256" key="6">
    <source>
        <dbReference type="PIRSR" id="PIRSR000097-3"/>
    </source>
</evidence>
<dbReference type="InterPro" id="IPR036812">
    <property type="entry name" value="NAD(P)_OxRdtase_dom_sf"/>
</dbReference>
<keyword evidence="2" id="KW-0521">NADP</keyword>
<dbReference type="PIRSF" id="PIRSF000097">
    <property type="entry name" value="AKR"/>
    <property type="match status" value="1"/>
</dbReference>
<dbReference type="EMBL" id="RKHK01000001">
    <property type="protein sequence ID" value="ROR72749.1"/>
    <property type="molecule type" value="Genomic_DNA"/>
</dbReference>
<feature type="site" description="Lowers pKa of active site Tyr" evidence="6">
    <location>
        <position position="75"/>
    </location>
</feature>
<dbReference type="PANTHER" id="PTHR43827:SF3">
    <property type="entry name" value="NADP-DEPENDENT OXIDOREDUCTASE DOMAIN-CONTAINING PROTEIN"/>
    <property type="match status" value="1"/>
</dbReference>
<dbReference type="Proteomes" id="UP000280668">
    <property type="component" value="Unassembled WGS sequence"/>
</dbReference>
<feature type="domain" description="NADP-dependent oxidoreductase" evidence="7">
    <location>
        <begin position="24"/>
        <end position="263"/>
    </location>
</feature>
<comment type="caution">
    <text evidence="8">The sequence shown here is derived from an EMBL/GenBank/DDBJ whole genome shotgun (WGS) entry which is preliminary data.</text>
</comment>
<accession>A0A3N2BBW2</accession>
<sequence length="274" mass="29860">MTTPTLTLNDGNSIPQLGLGVFLVEEDQTEEIVGAALAAGYRHIDTAKVYGNEEGVGRAIAKSGIPREDLFITTKLANDDQGYDSALKAIDGSLERLGLDYVDLYLIHWPVPSKGKYVETWKAMEQIKASGKAKSVGVSNFQTHHLQDLFDNTELVPAVNQVELHPKFAQGELRAFCDQHGIAIESWGPLGQGKYPLLEEPAVVAAAETHGKSPAQVVIRWHLQHGLIVFPKTSSPERAQQNLDVFDFELTEAELAAVDALDEGLRVGGHPDET</sequence>
<reference evidence="8 9" key="1">
    <citation type="submission" date="2018-11" db="EMBL/GenBank/DDBJ databases">
        <title>Sequencing the genomes of 1000 actinobacteria strains.</title>
        <authorList>
            <person name="Klenk H.-P."/>
        </authorList>
    </citation>
    <scope>NUCLEOTIDE SEQUENCE [LARGE SCALE GENOMIC DNA]</scope>
    <source>
        <strain evidence="8 9">DSM 11294</strain>
    </source>
</reference>
<gene>
    <name evidence="8" type="ORF">EDD31_1108</name>
</gene>
<keyword evidence="3" id="KW-0560">Oxidoreductase</keyword>
<dbReference type="FunFam" id="3.20.20.100:FF:000002">
    <property type="entry name" value="2,5-diketo-D-gluconic acid reductase A"/>
    <property type="match status" value="1"/>
</dbReference>
<dbReference type="PANTHER" id="PTHR43827">
    <property type="entry name" value="2,5-DIKETO-D-GLUCONIC ACID REDUCTASE"/>
    <property type="match status" value="1"/>
</dbReference>
<evidence type="ECO:0000256" key="3">
    <source>
        <dbReference type="ARBA" id="ARBA00023002"/>
    </source>
</evidence>
<evidence type="ECO:0000256" key="4">
    <source>
        <dbReference type="PIRSR" id="PIRSR000097-1"/>
    </source>
</evidence>
<dbReference type="InterPro" id="IPR023210">
    <property type="entry name" value="NADP_OxRdtase_dom"/>
</dbReference>
<keyword evidence="9" id="KW-1185">Reference proteome</keyword>
<dbReference type="OrthoDB" id="9804790at2"/>
<dbReference type="InterPro" id="IPR020471">
    <property type="entry name" value="AKR"/>
</dbReference>
<dbReference type="SUPFAM" id="SSF51430">
    <property type="entry name" value="NAD(P)-linked oxidoreductase"/>
    <property type="match status" value="1"/>
</dbReference>
<dbReference type="PROSITE" id="PS00062">
    <property type="entry name" value="ALDOKETO_REDUCTASE_2"/>
    <property type="match status" value="1"/>
</dbReference>
<dbReference type="PROSITE" id="PS00798">
    <property type="entry name" value="ALDOKETO_REDUCTASE_1"/>
    <property type="match status" value="1"/>
</dbReference>
<feature type="binding site" evidence="5">
    <location>
        <position position="108"/>
    </location>
    <ligand>
        <name>substrate</name>
    </ligand>
</feature>
<evidence type="ECO:0000313" key="8">
    <source>
        <dbReference type="EMBL" id="ROR72749.1"/>
    </source>
</evidence>
<evidence type="ECO:0000256" key="2">
    <source>
        <dbReference type="ARBA" id="ARBA00022857"/>
    </source>
</evidence>
<dbReference type="Pfam" id="PF00248">
    <property type="entry name" value="Aldo_ket_red"/>
    <property type="match status" value="1"/>
</dbReference>
<evidence type="ECO:0000256" key="1">
    <source>
        <dbReference type="ARBA" id="ARBA00007905"/>
    </source>
</evidence>
<protein>
    <submittedName>
        <fullName evidence="8">Diketogulonate reductase-like aldo/keto reductase</fullName>
    </submittedName>
</protein>
<comment type="similarity">
    <text evidence="1">Belongs to the aldo/keto reductase family.</text>
</comment>
<evidence type="ECO:0000259" key="7">
    <source>
        <dbReference type="Pfam" id="PF00248"/>
    </source>
</evidence>
<evidence type="ECO:0000313" key="9">
    <source>
        <dbReference type="Proteomes" id="UP000280668"/>
    </source>
</evidence>
<evidence type="ECO:0000256" key="5">
    <source>
        <dbReference type="PIRSR" id="PIRSR000097-2"/>
    </source>
</evidence>
<feature type="active site" description="Proton donor" evidence="4">
    <location>
        <position position="50"/>
    </location>
</feature>
<dbReference type="RefSeq" id="WP_123303270.1">
    <property type="nucleotide sequence ID" value="NZ_RKHK01000001.1"/>
</dbReference>
<dbReference type="GO" id="GO:0016616">
    <property type="term" value="F:oxidoreductase activity, acting on the CH-OH group of donors, NAD or NADP as acceptor"/>
    <property type="evidence" value="ECO:0007669"/>
    <property type="project" value="UniProtKB-ARBA"/>
</dbReference>